<name>A0A1S8WXD3_OPIVI</name>
<dbReference type="SUPFAM" id="SSF47370">
    <property type="entry name" value="Bromodomain"/>
    <property type="match status" value="1"/>
</dbReference>
<dbReference type="EC" id="2.3.1.48" evidence="4"/>
<reference evidence="19 20" key="1">
    <citation type="submission" date="2015-03" db="EMBL/GenBank/DDBJ databases">
        <title>Draft genome of the nematode, Opisthorchis viverrini.</title>
        <authorList>
            <person name="Mitreva M."/>
        </authorList>
    </citation>
    <scope>NUCLEOTIDE SEQUENCE [LARGE SCALE GENOMIC DNA]</scope>
    <source>
        <strain evidence="19">Khon Kaen</strain>
    </source>
</reference>
<evidence type="ECO:0000256" key="5">
    <source>
        <dbReference type="ARBA" id="ARBA00022679"/>
    </source>
</evidence>
<feature type="domain" description="N-acetyltransferase" evidence="18">
    <location>
        <begin position="458"/>
        <end position="611"/>
    </location>
</feature>
<feature type="compositionally biased region" description="Acidic residues" evidence="16">
    <location>
        <begin position="889"/>
        <end position="918"/>
    </location>
</feature>
<dbReference type="Pfam" id="PF06466">
    <property type="entry name" value="PCAF_N"/>
    <property type="match status" value="1"/>
</dbReference>
<feature type="compositionally biased region" description="Basic and acidic residues" evidence="16">
    <location>
        <begin position="919"/>
        <end position="929"/>
    </location>
</feature>
<dbReference type="InterPro" id="IPR018359">
    <property type="entry name" value="Bromodomain_CS"/>
</dbReference>
<keyword evidence="12" id="KW-0539">Nucleus</keyword>
<feature type="region of interest" description="Disordered" evidence="16">
    <location>
        <begin position="888"/>
        <end position="939"/>
    </location>
</feature>
<dbReference type="PROSITE" id="PS00633">
    <property type="entry name" value="BROMODOMAIN_1"/>
    <property type="match status" value="1"/>
</dbReference>
<dbReference type="EMBL" id="KV893614">
    <property type="protein sequence ID" value="OON19071.1"/>
    <property type="molecule type" value="Genomic_DNA"/>
</dbReference>
<dbReference type="PANTHER" id="PTHR45750">
    <property type="entry name" value="GH11602P"/>
    <property type="match status" value="1"/>
</dbReference>
<dbReference type="Proteomes" id="UP000243686">
    <property type="component" value="Unassembled WGS sequence"/>
</dbReference>
<evidence type="ECO:0000256" key="14">
    <source>
        <dbReference type="ARBA" id="ARBA00048940"/>
    </source>
</evidence>
<dbReference type="SUPFAM" id="SSF55729">
    <property type="entry name" value="Acyl-CoA N-acyltransferases (Nat)"/>
    <property type="match status" value="1"/>
</dbReference>
<sequence length="939" mass="107860">MCSRLELFKRREYLCHLSTEQKIKRCLPYLKCQEQGCKCLTWKLSMDKVQAESGNCKYCGHVHSTFTAEEDLAWLDLAVQMVEDVEHLYILCASESDCETRHLYFCILKRVRKALVNRVKPIFDDPPPFERPSIETTVRSVLLRHYVRDNRELESIAKLCKLFLAFANAWKMGYPILRANKHENRTGYRLIYMRWMCHCYVPQFCFSLPYYTPTSAFGKNFLVAVLPELKSKLIEKIMHENTTAFGLDKKQQVILPLVKFISHLEDEAHNPSCTWWDTHSHSIPFLSNAYLPGAQSPSHNEDSMLRIPLQQSKVAIKESFPQDGGQFSGDQHFTSTTKAEDIVLQRRASVRLRNQSQQECRTSLSSQMKLEEHGISANQGESADDTHILSKRPRMSVPGDINPLELQQVLQEITAQPNSGVEPTPFHTLHSYHATRDAAARREESTGNIEFHIVNNSLNHNQPPQTYIWLLELLNVFALQLPRMPKEYIARLVFDPKHKNLILLKVSEAGEKHAIGGISFRMFPSQGFTEIVFCAVIFNEQVKGYGTQMMNHLKDYHVQHGIFHFLTYADSFATGYFRKQGFSREIRLTRQAYHGYIKEYEGATLMGCELYPNIVYTNFSEMIGRQKQIISCLIERRKDSLGKSFPGIPARLFRNGPLQLHQVPGLLESGCAPAHWSKKDEPDFVLQTACLSNDVGKLTDGTDSVDQTAFGTIEVSDPTGSQRKLRRRCVQAYPAVPRLNAMAKPTKFPVRSTRRGSLTNIPLDTLSANDSVNKIGSNDVNELATQLRPILTALRNHILAAPFQRPVTSAEAPDYHDIIIFPMDLGTMWDRLKSRYYTTKALFIADMMRIFHNCRVYNQPESYLVKCANTLERFFINQMKEERERLELELDEELDPERELEDEEFDESESEEDEEEERELASRSRRADEGLPSAVTFEV</sequence>
<dbReference type="PROSITE" id="PS50014">
    <property type="entry name" value="BROMODOMAIN_2"/>
    <property type="match status" value="1"/>
</dbReference>
<dbReference type="Gene3D" id="1.20.920.10">
    <property type="entry name" value="Bromodomain-like"/>
    <property type="match status" value="1"/>
</dbReference>
<keyword evidence="13" id="KW-0012">Acyltransferase</keyword>
<keyword evidence="6" id="KW-0156">Chromatin regulator</keyword>
<evidence type="ECO:0000256" key="3">
    <source>
        <dbReference type="ARBA" id="ARBA00008607"/>
    </source>
</evidence>
<organism evidence="19 20">
    <name type="scientific">Opisthorchis viverrini</name>
    <name type="common">Southeast Asian liver fluke</name>
    <dbReference type="NCBI Taxonomy" id="6198"/>
    <lineage>
        <taxon>Eukaryota</taxon>
        <taxon>Metazoa</taxon>
        <taxon>Spiralia</taxon>
        <taxon>Lophotrochozoa</taxon>
        <taxon>Platyhelminthes</taxon>
        <taxon>Trematoda</taxon>
        <taxon>Digenea</taxon>
        <taxon>Opisthorchiida</taxon>
        <taxon>Opisthorchiata</taxon>
        <taxon>Opisthorchiidae</taxon>
        <taxon>Opisthorchis</taxon>
    </lineage>
</organism>
<dbReference type="PANTHER" id="PTHR45750:SF3">
    <property type="entry name" value="HISTONE ACETYLTRANSFERASE"/>
    <property type="match status" value="1"/>
</dbReference>
<dbReference type="PRINTS" id="PR00503">
    <property type="entry name" value="BROMODOMAIN"/>
</dbReference>
<comment type="catalytic activity">
    <reaction evidence="14">
        <text>L-lysyl-[histone] + acetyl-CoA = N(6)-acetyl-L-lysyl-[histone] + CoA + H(+)</text>
        <dbReference type="Rhea" id="RHEA:21992"/>
        <dbReference type="Rhea" id="RHEA-COMP:9845"/>
        <dbReference type="Rhea" id="RHEA-COMP:11338"/>
        <dbReference type="ChEBI" id="CHEBI:15378"/>
        <dbReference type="ChEBI" id="CHEBI:29969"/>
        <dbReference type="ChEBI" id="CHEBI:57287"/>
        <dbReference type="ChEBI" id="CHEBI:57288"/>
        <dbReference type="ChEBI" id="CHEBI:61930"/>
        <dbReference type="EC" id="2.3.1.48"/>
    </reaction>
    <physiologicalReaction direction="left-to-right" evidence="14">
        <dbReference type="Rhea" id="RHEA:21993"/>
    </physiologicalReaction>
</comment>
<keyword evidence="7" id="KW-0805">Transcription regulation</keyword>
<keyword evidence="11" id="KW-0963">Cytoplasm</keyword>
<evidence type="ECO:0000259" key="17">
    <source>
        <dbReference type="PROSITE" id="PS50014"/>
    </source>
</evidence>
<proteinExistence type="inferred from homology"/>
<dbReference type="GO" id="GO:0005813">
    <property type="term" value="C:centrosome"/>
    <property type="evidence" value="ECO:0007669"/>
    <property type="project" value="UniProtKB-SubCell"/>
</dbReference>
<keyword evidence="10" id="KW-0804">Transcription</keyword>
<evidence type="ECO:0000313" key="19">
    <source>
        <dbReference type="EMBL" id="OON19071.1"/>
    </source>
</evidence>
<comment type="subcellular location">
    <subcellularLocation>
        <location evidence="2">Cytoplasm</location>
        <location evidence="2">Cytoskeleton</location>
        <location evidence="2">Microtubule organizing center</location>
        <location evidence="2">Centrosome</location>
    </subcellularLocation>
    <subcellularLocation>
        <location evidence="1">Nucleus</location>
    </subcellularLocation>
</comment>
<keyword evidence="5" id="KW-0808">Transferase</keyword>
<evidence type="ECO:0000256" key="2">
    <source>
        <dbReference type="ARBA" id="ARBA00004300"/>
    </source>
</evidence>
<dbReference type="Pfam" id="PF00439">
    <property type="entry name" value="Bromodomain"/>
    <property type="match status" value="1"/>
</dbReference>
<evidence type="ECO:0000256" key="12">
    <source>
        <dbReference type="ARBA" id="ARBA00023242"/>
    </source>
</evidence>
<dbReference type="GO" id="GO:0045944">
    <property type="term" value="P:positive regulation of transcription by RNA polymerase II"/>
    <property type="evidence" value="ECO:0007669"/>
    <property type="project" value="TreeGrafter"/>
</dbReference>
<dbReference type="GO" id="GO:0140672">
    <property type="term" value="C:ATAC complex"/>
    <property type="evidence" value="ECO:0007669"/>
    <property type="project" value="TreeGrafter"/>
</dbReference>
<comment type="similarity">
    <text evidence="3">Belongs to the acetyltransferase family. GCN5 subfamily.</text>
</comment>
<dbReference type="SMART" id="SM00297">
    <property type="entry name" value="BROMO"/>
    <property type="match status" value="1"/>
</dbReference>
<evidence type="ECO:0000256" key="10">
    <source>
        <dbReference type="ARBA" id="ARBA00023163"/>
    </source>
</evidence>
<evidence type="ECO:0000256" key="11">
    <source>
        <dbReference type="ARBA" id="ARBA00023212"/>
    </source>
</evidence>
<dbReference type="GO" id="GO:0005634">
    <property type="term" value="C:nucleus"/>
    <property type="evidence" value="ECO:0007669"/>
    <property type="project" value="UniProtKB-SubCell"/>
</dbReference>
<dbReference type="InterPro" id="IPR016181">
    <property type="entry name" value="Acyl_CoA_acyltransferase"/>
</dbReference>
<keyword evidence="9" id="KW-0010">Activator</keyword>
<dbReference type="InterPro" id="IPR000182">
    <property type="entry name" value="GNAT_dom"/>
</dbReference>
<dbReference type="AlphaFoldDB" id="A0A1S8WXD3"/>
<dbReference type="Gene3D" id="3.40.630.30">
    <property type="match status" value="1"/>
</dbReference>
<gene>
    <name evidence="19" type="ORF">X801_05066</name>
</gene>
<feature type="domain" description="Bromo" evidence="17">
    <location>
        <begin position="795"/>
        <end position="865"/>
    </location>
</feature>
<evidence type="ECO:0000313" key="20">
    <source>
        <dbReference type="Proteomes" id="UP000243686"/>
    </source>
</evidence>
<evidence type="ECO:0000256" key="15">
    <source>
        <dbReference type="PROSITE-ProRule" id="PRU00035"/>
    </source>
</evidence>
<evidence type="ECO:0000256" key="16">
    <source>
        <dbReference type="SAM" id="MobiDB-lite"/>
    </source>
</evidence>
<dbReference type="InterPro" id="IPR037800">
    <property type="entry name" value="GCN5"/>
</dbReference>
<accession>A0A1S8WXD3</accession>
<dbReference type="Pfam" id="PF00583">
    <property type="entry name" value="Acetyltransf_1"/>
    <property type="match status" value="1"/>
</dbReference>
<evidence type="ECO:0000256" key="9">
    <source>
        <dbReference type="ARBA" id="ARBA00023159"/>
    </source>
</evidence>
<evidence type="ECO:0000256" key="7">
    <source>
        <dbReference type="ARBA" id="ARBA00023015"/>
    </source>
</evidence>
<keyword evidence="11" id="KW-0206">Cytoskeleton</keyword>
<dbReference type="InterPro" id="IPR001487">
    <property type="entry name" value="Bromodomain"/>
</dbReference>
<evidence type="ECO:0000256" key="8">
    <source>
        <dbReference type="ARBA" id="ARBA00023117"/>
    </source>
</evidence>
<evidence type="ECO:0000256" key="4">
    <source>
        <dbReference type="ARBA" id="ARBA00013184"/>
    </source>
</evidence>
<dbReference type="InterPro" id="IPR009464">
    <property type="entry name" value="PCAF_N"/>
</dbReference>
<dbReference type="InterPro" id="IPR036427">
    <property type="entry name" value="Bromodomain-like_sf"/>
</dbReference>
<dbReference type="CDD" id="cd05509">
    <property type="entry name" value="Bromo_gcn5_like"/>
    <property type="match status" value="1"/>
</dbReference>
<dbReference type="PROSITE" id="PS51186">
    <property type="entry name" value="GNAT"/>
    <property type="match status" value="1"/>
</dbReference>
<evidence type="ECO:0000256" key="1">
    <source>
        <dbReference type="ARBA" id="ARBA00004123"/>
    </source>
</evidence>
<keyword evidence="20" id="KW-1185">Reference proteome</keyword>
<evidence type="ECO:0000256" key="6">
    <source>
        <dbReference type="ARBA" id="ARBA00022853"/>
    </source>
</evidence>
<protein>
    <recommendedName>
        <fullName evidence="4">histone acetyltransferase</fullName>
        <ecNumber evidence="4">2.3.1.48</ecNumber>
    </recommendedName>
</protein>
<dbReference type="GO" id="GO:0043992">
    <property type="term" value="F:histone H3K9 acetyltransferase activity"/>
    <property type="evidence" value="ECO:0007669"/>
    <property type="project" value="UniProtKB-ARBA"/>
</dbReference>
<evidence type="ECO:0000259" key="18">
    <source>
        <dbReference type="PROSITE" id="PS51186"/>
    </source>
</evidence>
<keyword evidence="8 15" id="KW-0103">Bromodomain</keyword>
<evidence type="ECO:0000256" key="13">
    <source>
        <dbReference type="ARBA" id="ARBA00023315"/>
    </source>
</evidence>